<dbReference type="Proteomes" id="UP000472277">
    <property type="component" value="Chromosome 13"/>
</dbReference>
<feature type="chain" id="PRO_5025514909" description="Pentraxin (PTX) domain-containing protein" evidence="8">
    <location>
        <begin position="27"/>
        <end position="685"/>
    </location>
</feature>
<keyword evidence="3" id="KW-0106">Calcium</keyword>
<keyword evidence="5" id="KW-0325">Glycoprotein</keyword>
<dbReference type="Pfam" id="PF00354">
    <property type="entry name" value="Pentaxin"/>
    <property type="match status" value="1"/>
</dbReference>
<dbReference type="Gene3D" id="2.60.120.200">
    <property type="match status" value="1"/>
</dbReference>
<dbReference type="Ensembl" id="ENSSTUT00000092563.1">
    <property type="protein sequence ID" value="ENSSTUP00000086956.1"/>
    <property type="gene ID" value="ENSSTUG00000038307.1"/>
</dbReference>
<evidence type="ECO:0000313" key="10">
    <source>
        <dbReference type="Ensembl" id="ENSSTUP00000086956.1"/>
    </source>
</evidence>
<dbReference type="PANTHER" id="PTHR19277">
    <property type="entry name" value="PENTRAXIN"/>
    <property type="match status" value="1"/>
</dbReference>
<dbReference type="InParanoid" id="A0A674CUR2"/>
<sequence length="685" mass="70473">MDSARRPCFITMCLWVLATTCLPCSGSPSPSLWGKKAVFLGRPCMWQLGKECVMPPLEELSVCVHLCRKIATPEWTGFVYKAPGARQVELGLAGRGGLLVAWLFGQEWSVPEDLPLEHWQNICLTWSSNSERLRLYINGSSRLDAHVNASLSRRLAHNGTLTLGVSHNIVDGVMEFEDGKNFLGDISLFRMWGREQTAEEVRAHSCADGNVVSWDTRDWDYQRCLPEDDTSLQCAWSMFKIKMKAVIAQRHPLDKPVKSPEDIIHKWLGTIFPGNISVRDIFVSSPSQICQVGYNPSVRDTEKAQESRKMEFNSTSDKCVSCLVYVSVSPETDVGVAQNEIFGKLSLAFTSGQVTIIADPSSLSVRPIGAFPNVTASPPTDTNTTAGSPTRTTAGSPTRTTAGSQTSTTAGSPTRTTAGSPTSTTDGSQTSTTAGSPTSTTAGSQTSTTAGSPTSTTAGSPTRTTAGSPTITTTGSPTSTTAGSQTSTTAGSPTSTTAGSPTSTTAGSPTSTTTGSPTRTTTGSPTSTTAGSPTITTTGSPTSTTAGSPTSTTAGSPTSTTAGSPTSTTAGSPTSTTAGSPTRTTTGSPTSTTAGSPTSTTTGSPTRTTTGSPTSTTAGSPTSTTAGSPTSTTAGSPTSTTAGSPTSTTASETQQPSIGVPANPTGLSTTRESLDFSSTKPGQPI</sequence>
<keyword evidence="2" id="KW-0479">Metal-binding</keyword>
<feature type="compositionally biased region" description="Low complexity" evidence="7">
    <location>
        <begin position="387"/>
        <end position="651"/>
    </location>
</feature>
<feature type="compositionally biased region" description="Polar residues" evidence="7">
    <location>
        <begin position="665"/>
        <end position="685"/>
    </location>
</feature>
<comment type="cofactor">
    <cofactor evidence="1">
        <name>Ca(2+)</name>
        <dbReference type="ChEBI" id="CHEBI:29108"/>
    </cofactor>
</comment>
<dbReference type="InterPro" id="IPR013320">
    <property type="entry name" value="ConA-like_dom_sf"/>
</dbReference>
<protein>
    <recommendedName>
        <fullName evidence="9">Pentraxin (PTX) domain-containing protein</fullName>
    </recommendedName>
</protein>
<evidence type="ECO:0000256" key="8">
    <source>
        <dbReference type="SAM" id="SignalP"/>
    </source>
</evidence>
<dbReference type="InterPro" id="IPR051360">
    <property type="entry name" value="Neuronal_Pentraxin_Related"/>
</dbReference>
<evidence type="ECO:0000256" key="3">
    <source>
        <dbReference type="ARBA" id="ARBA00022837"/>
    </source>
</evidence>
<dbReference type="AlphaFoldDB" id="A0A674CUR2"/>
<evidence type="ECO:0000256" key="6">
    <source>
        <dbReference type="PROSITE-ProRule" id="PRU01172"/>
    </source>
</evidence>
<dbReference type="PROSITE" id="PS51828">
    <property type="entry name" value="PTX_2"/>
    <property type="match status" value="1"/>
</dbReference>
<comment type="caution">
    <text evidence="6">Lacks conserved residue(s) required for the propagation of feature annotation.</text>
</comment>
<dbReference type="SUPFAM" id="SSF49899">
    <property type="entry name" value="Concanavalin A-like lectins/glucanases"/>
    <property type="match status" value="1"/>
</dbReference>
<keyword evidence="8" id="KW-0732">Signal</keyword>
<dbReference type="SMART" id="SM00159">
    <property type="entry name" value="PTX"/>
    <property type="match status" value="1"/>
</dbReference>
<evidence type="ECO:0000259" key="9">
    <source>
        <dbReference type="PROSITE" id="PS51828"/>
    </source>
</evidence>
<dbReference type="SUPFAM" id="SSF69349">
    <property type="entry name" value="Phage fibre proteins"/>
    <property type="match status" value="2"/>
</dbReference>
<keyword evidence="11" id="KW-1185">Reference proteome</keyword>
<evidence type="ECO:0000313" key="11">
    <source>
        <dbReference type="Proteomes" id="UP000472277"/>
    </source>
</evidence>
<feature type="region of interest" description="Disordered" evidence="7">
    <location>
        <begin position="371"/>
        <end position="685"/>
    </location>
</feature>
<reference evidence="10" key="1">
    <citation type="submission" date="2025-08" db="UniProtKB">
        <authorList>
            <consortium name="Ensembl"/>
        </authorList>
    </citation>
    <scope>IDENTIFICATION</scope>
</reference>
<keyword evidence="4" id="KW-1015">Disulfide bond</keyword>
<accession>A0A674CUR2</accession>
<proteinExistence type="predicted"/>
<organism evidence="10 11">
    <name type="scientific">Salmo trutta</name>
    <name type="common">Brown trout</name>
    <dbReference type="NCBI Taxonomy" id="8032"/>
    <lineage>
        <taxon>Eukaryota</taxon>
        <taxon>Metazoa</taxon>
        <taxon>Chordata</taxon>
        <taxon>Craniata</taxon>
        <taxon>Vertebrata</taxon>
        <taxon>Euteleostomi</taxon>
        <taxon>Actinopterygii</taxon>
        <taxon>Neopterygii</taxon>
        <taxon>Teleostei</taxon>
        <taxon>Protacanthopterygii</taxon>
        <taxon>Salmoniformes</taxon>
        <taxon>Salmonidae</taxon>
        <taxon>Salmoninae</taxon>
        <taxon>Salmo</taxon>
    </lineage>
</organism>
<feature type="domain" description="Pentraxin (PTX)" evidence="9">
    <location>
        <begin position="33"/>
        <end position="234"/>
    </location>
</feature>
<feature type="signal peptide" evidence="8">
    <location>
        <begin position="1"/>
        <end position="26"/>
    </location>
</feature>
<dbReference type="GO" id="GO:0046872">
    <property type="term" value="F:metal ion binding"/>
    <property type="evidence" value="ECO:0007669"/>
    <property type="project" value="UniProtKB-KW"/>
</dbReference>
<feature type="compositionally biased region" description="Polar residues" evidence="7">
    <location>
        <begin position="374"/>
        <end position="386"/>
    </location>
</feature>
<evidence type="ECO:0000256" key="2">
    <source>
        <dbReference type="ARBA" id="ARBA00022723"/>
    </source>
</evidence>
<evidence type="ECO:0000256" key="5">
    <source>
        <dbReference type="ARBA" id="ARBA00023180"/>
    </source>
</evidence>
<evidence type="ECO:0000256" key="1">
    <source>
        <dbReference type="ARBA" id="ARBA00001913"/>
    </source>
</evidence>
<dbReference type="GeneTree" id="ENSGT01030000234935"/>
<evidence type="ECO:0000256" key="4">
    <source>
        <dbReference type="ARBA" id="ARBA00023157"/>
    </source>
</evidence>
<evidence type="ECO:0000256" key="7">
    <source>
        <dbReference type="SAM" id="MobiDB-lite"/>
    </source>
</evidence>
<name>A0A674CUR2_SALTR</name>
<dbReference type="PANTHER" id="PTHR19277:SF125">
    <property type="entry name" value="B6"/>
    <property type="match status" value="1"/>
</dbReference>
<dbReference type="OMA" id="DSARRPC"/>
<reference evidence="10" key="2">
    <citation type="submission" date="2025-09" db="UniProtKB">
        <authorList>
            <consortium name="Ensembl"/>
        </authorList>
    </citation>
    <scope>IDENTIFICATION</scope>
</reference>
<dbReference type="InterPro" id="IPR001759">
    <property type="entry name" value="PTX_dom"/>
</dbReference>